<feature type="region of interest" description="Disordered" evidence="1">
    <location>
        <begin position="186"/>
        <end position="205"/>
    </location>
</feature>
<feature type="compositionally biased region" description="Basic and acidic residues" evidence="1">
    <location>
        <begin position="8"/>
        <end position="27"/>
    </location>
</feature>
<evidence type="ECO:0000313" key="3">
    <source>
        <dbReference type="Proteomes" id="UP000192247"/>
    </source>
</evidence>
<proteinExistence type="predicted"/>
<dbReference type="Proteomes" id="UP000192247">
    <property type="component" value="Unassembled WGS sequence"/>
</dbReference>
<accession>A0A1V9XWA0</accession>
<reference evidence="2 3" key="1">
    <citation type="journal article" date="2017" name="Gigascience">
        <title>Draft genome of the honey bee ectoparasitic mite, Tropilaelaps mercedesae, is shaped by the parasitic life history.</title>
        <authorList>
            <person name="Dong X."/>
            <person name="Armstrong S.D."/>
            <person name="Xia D."/>
            <person name="Makepeace B.L."/>
            <person name="Darby A.C."/>
            <person name="Kadowaki T."/>
        </authorList>
    </citation>
    <scope>NUCLEOTIDE SEQUENCE [LARGE SCALE GENOMIC DNA]</scope>
    <source>
        <strain evidence="2">Wuxi-XJTLU</strain>
    </source>
</reference>
<comment type="caution">
    <text evidence="2">The sequence shown here is derived from an EMBL/GenBank/DDBJ whole genome shotgun (WGS) entry which is preliminary data.</text>
</comment>
<evidence type="ECO:0000313" key="2">
    <source>
        <dbReference type="EMBL" id="OQR77760.1"/>
    </source>
</evidence>
<name>A0A1V9XWA0_9ACAR</name>
<dbReference type="InParanoid" id="A0A1V9XWA0"/>
<feature type="region of interest" description="Disordered" evidence="1">
    <location>
        <begin position="1"/>
        <end position="39"/>
    </location>
</feature>
<dbReference type="AlphaFoldDB" id="A0A1V9XWA0"/>
<dbReference type="EMBL" id="MNPL01003090">
    <property type="protein sequence ID" value="OQR77760.1"/>
    <property type="molecule type" value="Genomic_DNA"/>
</dbReference>
<protein>
    <submittedName>
        <fullName evidence="2">Uncharacterized protein</fullName>
    </submittedName>
</protein>
<sequence length="272" mass="30527">MAMTTISHRYDDHHDFVRRPAVRRRETQQIPPASGAPEHQIVRSGLAPPVTAGRVSQEIASQHWRLYGRVVHHLLTPDGPQPNPPVKIIPLLETMIQFVPPLRDESNSATNTATVVTASGSSSVYAMEFHAPWRRLRLLVNETRRRTKNADEACVQADTTGRAAPEGQLMFLPIFKKWTDPLVEPARMDRGGPKRSRPSGRTSSLHFSPSLVTAYVADARDSQFNEDFQETYFLGTTTECSRSLGQPAIDGRPSPSLQRFRQRVRFRGLVNV</sequence>
<keyword evidence="3" id="KW-1185">Reference proteome</keyword>
<evidence type="ECO:0000256" key="1">
    <source>
        <dbReference type="SAM" id="MobiDB-lite"/>
    </source>
</evidence>
<gene>
    <name evidence="2" type="ORF">BIW11_06861</name>
</gene>
<organism evidence="2 3">
    <name type="scientific">Tropilaelaps mercedesae</name>
    <dbReference type="NCBI Taxonomy" id="418985"/>
    <lineage>
        <taxon>Eukaryota</taxon>
        <taxon>Metazoa</taxon>
        <taxon>Ecdysozoa</taxon>
        <taxon>Arthropoda</taxon>
        <taxon>Chelicerata</taxon>
        <taxon>Arachnida</taxon>
        <taxon>Acari</taxon>
        <taxon>Parasitiformes</taxon>
        <taxon>Mesostigmata</taxon>
        <taxon>Gamasina</taxon>
        <taxon>Dermanyssoidea</taxon>
        <taxon>Laelapidae</taxon>
        <taxon>Tropilaelaps</taxon>
    </lineage>
</organism>